<feature type="domain" description="TonB-dependent receptor plug" evidence="14">
    <location>
        <begin position="66"/>
        <end position="160"/>
    </location>
</feature>
<evidence type="ECO:0000256" key="3">
    <source>
        <dbReference type="ARBA" id="ARBA00022452"/>
    </source>
</evidence>
<dbReference type="PANTHER" id="PTHR32552">
    <property type="entry name" value="FERRICHROME IRON RECEPTOR-RELATED"/>
    <property type="match status" value="1"/>
</dbReference>
<dbReference type="GO" id="GO:0006826">
    <property type="term" value="P:iron ion transport"/>
    <property type="evidence" value="ECO:0007669"/>
    <property type="project" value="UniProtKB-KW"/>
</dbReference>
<keyword evidence="6" id="KW-0408">Iron</keyword>
<keyword evidence="5" id="KW-0812">Transmembrane</keyword>
<evidence type="ECO:0000256" key="9">
    <source>
        <dbReference type="ARBA" id="ARBA00023136"/>
    </source>
</evidence>
<feature type="chain" id="PRO_5042058084" evidence="12">
    <location>
        <begin position="25"/>
        <end position="778"/>
    </location>
</feature>
<keyword evidence="16" id="KW-1185">Reference proteome</keyword>
<dbReference type="InterPro" id="IPR037066">
    <property type="entry name" value="Plug_dom_sf"/>
</dbReference>
<dbReference type="InterPro" id="IPR012910">
    <property type="entry name" value="Plug_dom"/>
</dbReference>
<evidence type="ECO:0000256" key="12">
    <source>
        <dbReference type="SAM" id="SignalP"/>
    </source>
</evidence>
<dbReference type="Pfam" id="PF07715">
    <property type="entry name" value="Plug"/>
    <property type="match status" value="1"/>
</dbReference>
<protein>
    <submittedName>
        <fullName evidence="15">TonB-dependent receptor plug domain-containing protein</fullName>
    </submittedName>
</protein>
<evidence type="ECO:0000313" key="16">
    <source>
        <dbReference type="Proteomes" id="UP001218638"/>
    </source>
</evidence>
<dbReference type="InterPro" id="IPR000531">
    <property type="entry name" value="Beta-barrel_TonB"/>
</dbReference>
<evidence type="ECO:0000256" key="4">
    <source>
        <dbReference type="ARBA" id="ARBA00022496"/>
    </source>
</evidence>
<dbReference type="SUPFAM" id="SSF56935">
    <property type="entry name" value="Porins"/>
    <property type="match status" value="1"/>
</dbReference>
<proteinExistence type="inferred from homology"/>
<keyword evidence="2" id="KW-0813">Transport</keyword>
<keyword evidence="9 11" id="KW-0472">Membrane</keyword>
<evidence type="ECO:0000256" key="10">
    <source>
        <dbReference type="ARBA" id="ARBA00023237"/>
    </source>
</evidence>
<feature type="domain" description="TonB-dependent receptor-like beta-barrel" evidence="13">
    <location>
        <begin position="342"/>
        <end position="744"/>
    </location>
</feature>
<evidence type="ECO:0000256" key="6">
    <source>
        <dbReference type="ARBA" id="ARBA00023004"/>
    </source>
</evidence>
<dbReference type="InterPro" id="IPR039426">
    <property type="entry name" value="TonB-dep_rcpt-like"/>
</dbReference>
<evidence type="ECO:0000256" key="1">
    <source>
        <dbReference type="ARBA" id="ARBA00004571"/>
    </source>
</evidence>
<dbReference type="Proteomes" id="UP001218638">
    <property type="component" value="Chromosome"/>
</dbReference>
<keyword evidence="3" id="KW-1134">Transmembrane beta strand</keyword>
<keyword evidence="15" id="KW-0675">Receptor</keyword>
<sequence>MNRLKYSHLPLAALLAGIVPFAAAQSAEDEPITMDEFEVSDVPVEENIMPTSRPFNSVFGVGDSILNTPRSVTIISREQLTAIAIQDVRDFAKLTSSSFTRSNFGAPANPDIRGQYADVFYNGMRGGITSNGNGMPVDFNWVESVNIVKGPATAVQGTSSYVGGFIDYITKRPYFDEAKGEGWVTVGTDGIFRAGIDYGAPVSEKLAYRISYSGEDSEGWFDDEYRKSHSLYGAITYRPSDDYELFLNAQAFYAEYTENFGINRPTQNLIDFGLYRTGVNNNQGPGIPDSDPQNSAYVTSGFPANVMVWGPEVKLDRSKRLLRPGDNSIGRNFKVQAVQTFKGTPDLTIVNNNLFTYTRRETYSSYYYSEIVDPTVTFESRLEFIKTLGDHKINAGVAGRYITNKAYNDFYFEPAAVWDLTRDHNFIDVTNSVNFPGYGQGAFGFDGGPVPGYPGRVASAQLENGDTNESSAISGSPFVQSFFKLSDTVSVIAGGRLDFLKVTTEDPFTADSERSISVTLPNINASIVFEPVPDLTFYATGNLSENTSGATGNGGGFAGLGRNDAGDIVLTKSDFTQPSELFEVGAKRSLMDGKLFFGAAYYHQTRQNKPINSPVATYTYDGVEFEVNYQPNKNFFTTFSMGYIDATTPGVGFEALNVSPPAAPEVQPSSGGETKIQGLPSYQMNGMISYKFDNGFGLTLNGTYHNEINNNWAGTIVIPSQYEIDGSVYYAADTWEARLAVLNLTDEENWSPPNGTYGNESIVAEAGIRAELTVKFRF</sequence>
<keyword evidence="8 11" id="KW-0798">TonB box</keyword>
<keyword evidence="12" id="KW-0732">Signal</keyword>
<dbReference type="Pfam" id="PF00593">
    <property type="entry name" value="TonB_dep_Rec_b-barrel"/>
    <property type="match status" value="1"/>
</dbReference>
<evidence type="ECO:0000256" key="8">
    <source>
        <dbReference type="ARBA" id="ARBA00023077"/>
    </source>
</evidence>
<dbReference type="KEGG" id="slom:PXH66_09875"/>
<comment type="similarity">
    <text evidence="11">Belongs to the TonB-dependent receptor family.</text>
</comment>
<dbReference type="Gene3D" id="2.40.170.20">
    <property type="entry name" value="TonB-dependent receptor, beta-barrel domain"/>
    <property type="match status" value="1"/>
</dbReference>
<evidence type="ECO:0000256" key="7">
    <source>
        <dbReference type="ARBA" id="ARBA00023065"/>
    </source>
</evidence>
<evidence type="ECO:0000256" key="11">
    <source>
        <dbReference type="RuleBase" id="RU003357"/>
    </source>
</evidence>
<evidence type="ECO:0000259" key="13">
    <source>
        <dbReference type="Pfam" id="PF00593"/>
    </source>
</evidence>
<keyword evidence="10" id="KW-0998">Cell outer membrane</keyword>
<organism evidence="15 16">
    <name type="scientific">Synoicihabitans lomoniglobus</name>
    <dbReference type="NCBI Taxonomy" id="2909285"/>
    <lineage>
        <taxon>Bacteria</taxon>
        <taxon>Pseudomonadati</taxon>
        <taxon>Verrucomicrobiota</taxon>
        <taxon>Opitutia</taxon>
        <taxon>Opitutales</taxon>
        <taxon>Opitutaceae</taxon>
        <taxon>Synoicihabitans</taxon>
    </lineage>
</organism>
<dbReference type="Gene3D" id="2.170.130.10">
    <property type="entry name" value="TonB-dependent receptor, plug domain"/>
    <property type="match status" value="1"/>
</dbReference>
<evidence type="ECO:0000256" key="2">
    <source>
        <dbReference type="ARBA" id="ARBA00022448"/>
    </source>
</evidence>
<dbReference type="GO" id="GO:0009279">
    <property type="term" value="C:cell outer membrane"/>
    <property type="evidence" value="ECO:0007669"/>
    <property type="project" value="UniProtKB-SubCell"/>
</dbReference>
<dbReference type="PANTHER" id="PTHR32552:SF81">
    <property type="entry name" value="TONB-DEPENDENT OUTER MEMBRANE RECEPTOR"/>
    <property type="match status" value="1"/>
</dbReference>
<dbReference type="EMBL" id="CP119075">
    <property type="protein sequence ID" value="WED67159.1"/>
    <property type="molecule type" value="Genomic_DNA"/>
</dbReference>
<name>A0AAF0CSE5_9BACT</name>
<evidence type="ECO:0000256" key="5">
    <source>
        <dbReference type="ARBA" id="ARBA00022692"/>
    </source>
</evidence>
<gene>
    <name evidence="15" type="ORF">PXH66_09875</name>
</gene>
<accession>A0AAF0CSE5</accession>
<reference evidence="15" key="1">
    <citation type="submission" date="2023-03" db="EMBL/GenBank/DDBJ databases">
        <title>Lomoglobus Profundus gen. nov., sp. nov., a novel member of the phylum Verrucomicrobia, isolated from deep-marine sediment of South China Sea.</title>
        <authorList>
            <person name="Ahmad T."/>
            <person name="Ishaq S.E."/>
            <person name="Wang F."/>
        </authorList>
    </citation>
    <scope>NUCLEOTIDE SEQUENCE</scope>
    <source>
        <strain evidence="15">LMO-M01</strain>
    </source>
</reference>
<keyword evidence="7" id="KW-0406">Ion transport</keyword>
<dbReference type="AlphaFoldDB" id="A0AAF0CSE5"/>
<keyword evidence="4" id="KW-0410">Iron transport</keyword>
<evidence type="ECO:0000313" key="15">
    <source>
        <dbReference type="EMBL" id="WED67159.1"/>
    </source>
</evidence>
<comment type="subcellular location">
    <subcellularLocation>
        <location evidence="1">Cell outer membrane</location>
        <topology evidence="1">Multi-pass membrane protein</topology>
    </subcellularLocation>
</comment>
<feature type="signal peptide" evidence="12">
    <location>
        <begin position="1"/>
        <end position="24"/>
    </location>
</feature>
<evidence type="ECO:0000259" key="14">
    <source>
        <dbReference type="Pfam" id="PF07715"/>
    </source>
</evidence>
<dbReference type="InterPro" id="IPR036942">
    <property type="entry name" value="Beta-barrel_TonB_sf"/>
</dbReference>
<dbReference type="RefSeq" id="WP_330931422.1">
    <property type="nucleotide sequence ID" value="NZ_CP119075.1"/>
</dbReference>